<dbReference type="PROSITE" id="PS50006">
    <property type="entry name" value="FHA_DOMAIN"/>
    <property type="match status" value="1"/>
</dbReference>
<dbReference type="GO" id="GO:0004672">
    <property type="term" value="F:protein kinase activity"/>
    <property type="evidence" value="ECO:0007669"/>
    <property type="project" value="InterPro"/>
</dbReference>
<dbReference type="SUPFAM" id="SSF56112">
    <property type="entry name" value="Protein kinase-like (PK-like)"/>
    <property type="match status" value="1"/>
</dbReference>
<dbReference type="InterPro" id="IPR008984">
    <property type="entry name" value="SMAD_FHA_dom_sf"/>
</dbReference>
<evidence type="ECO:0000259" key="5">
    <source>
        <dbReference type="PROSITE" id="PS50011"/>
    </source>
</evidence>
<proteinExistence type="predicted"/>
<dbReference type="PROSITE" id="PS50011">
    <property type="entry name" value="PROTEIN_KINASE_DOM"/>
    <property type="match status" value="1"/>
</dbReference>
<dbReference type="PANTHER" id="PTHR24347">
    <property type="entry name" value="SERINE/THREONINE-PROTEIN KINASE"/>
    <property type="match status" value="1"/>
</dbReference>
<protein>
    <recommendedName>
        <fullName evidence="8">Protein kinase domain-containing protein</fullName>
    </recommendedName>
</protein>
<dbReference type="SUPFAM" id="SSF49879">
    <property type="entry name" value="SMAD/FHA domain"/>
    <property type="match status" value="1"/>
</dbReference>
<keyword evidence="1" id="KW-0547">Nucleotide-binding</keyword>
<dbReference type="Gene3D" id="1.10.510.10">
    <property type="entry name" value="Transferase(Phosphotransferase) domain 1"/>
    <property type="match status" value="1"/>
</dbReference>
<dbReference type="Gene3D" id="2.60.200.20">
    <property type="match status" value="1"/>
</dbReference>
<dbReference type="Pfam" id="PF00069">
    <property type="entry name" value="Pkinase"/>
    <property type="match status" value="1"/>
</dbReference>
<dbReference type="AlphaFoldDB" id="A0AAR5PJN4"/>
<evidence type="ECO:0008006" key="8">
    <source>
        <dbReference type="Google" id="ProtNLM"/>
    </source>
</evidence>
<keyword evidence="7" id="KW-1185">Reference proteome</keyword>
<dbReference type="SMART" id="SM00240">
    <property type="entry name" value="FHA"/>
    <property type="match status" value="1"/>
</dbReference>
<evidence type="ECO:0000259" key="4">
    <source>
        <dbReference type="PROSITE" id="PS50006"/>
    </source>
</evidence>
<evidence type="ECO:0000256" key="3">
    <source>
        <dbReference type="SAM" id="MobiDB-lite"/>
    </source>
</evidence>
<name>A0AAR5PJN4_DENPD</name>
<dbReference type="InterPro" id="IPR000253">
    <property type="entry name" value="FHA_dom"/>
</dbReference>
<organism evidence="6 7">
    <name type="scientific">Dendroctonus ponderosae</name>
    <name type="common">Mountain pine beetle</name>
    <dbReference type="NCBI Taxonomy" id="77166"/>
    <lineage>
        <taxon>Eukaryota</taxon>
        <taxon>Metazoa</taxon>
        <taxon>Ecdysozoa</taxon>
        <taxon>Arthropoda</taxon>
        <taxon>Hexapoda</taxon>
        <taxon>Insecta</taxon>
        <taxon>Pterygota</taxon>
        <taxon>Neoptera</taxon>
        <taxon>Endopterygota</taxon>
        <taxon>Coleoptera</taxon>
        <taxon>Polyphaga</taxon>
        <taxon>Cucujiformia</taxon>
        <taxon>Curculionidae</taxon>
        <taxon>Scolytinae</taxon>
        <taxon>Dendroctonus</taxon>
    </lineage>
</organism>
<dbReference type="Proteomes" id="UP000019118">
    <property type="component" value="Unassembled WGS sequence"/>
</dbReference>
<dbReference type="GO" id="GO:0005524">
    <property type="term" value="F:ATP binding"/>
    <property type="evidence" value="ECO:0007669"/>
    <property type="project" value="UniProtKB-KW"/>
</dbReference>
<evidence type="ECO:0000256" key="2">
    <source>
        <dbReference type="ARBA" id="ARBA00022840"/>
    </source>
</evidence>
<evidence type="ECO:0000256" key="1">
    <source>
        <dbReference type="ARBA" id="ARBA00022741"/>
    </source>
</evidence>
<dbReference type="KEGG" id="dpa:109538347"/>
<dbReference type="InterPro" id="IPR000719">
    <property type="entry name" value="Prot_kinase_dom"/>
</dbReference>
<feature type="region of interest" description="Disordered" evidence="3">
    <location>
        <begin position="454"/>
        <end position="484"/>
    </location>
</feature>
<feature type="domain" description="FHA" evidence="4">
    <location>
        <begin position="50"/>
        <end position="108"/>
    </location>
</feature>
<dbReference type="GeneID" id="109538347"/>
<feature type="region of interest" description="Disordered" evidence="3">
    <location>
        <begin position="1"/>
        <end position="24"/>
    </location>
</feature>
<dbReference type="InterPro" id="IPR011009">
    <property type="entry name" value="Kinase-like_dom_sf"/>
</dbReference>
<dbReference type="FunFam" id="1.10.510.10:FF:000571">
    <property type="entry name" value="Maternal embryonic leucine zipper kinase"/>
    <property type="match status" value="1"/>
</dbReference>
<dbReference type="PROSITE" id="PS00108">
    <property type="entry name" value="PROTEIN_KINASE_ST"/>
    <property type="match status" value="1"/>
</dbReference>
<reference evidence="6" key="2">
    <citation type="submission" date="2024-08" db="UniProtKB">
        <authorList>
            <consortium name="EnsemblMetazoa"/>
        </authorList>
    </citation>
    <scope>IDENTIFICATION</scope>
</reference>
<evidence type="ECO:0000313" key="7">
    <source>
        <dbReference type="Proteomes" id="UP000019118"/>
    </source>
</evidence>
<dbReference type="EnsemblMetazoa" id="XM_019905553.1">
    <property type="protein sequence ID" value="XP_019761112.1"/>
    <property type="gene ID" value="LOC109538347"/>
</dbReference>
<dbReference type="InterPro" id="IPR008271">
    <property type="entry name" value="Ser/Thr_kinase_AS"/>
</dbReference>
<keyword evidence="2" id="KW-0067">ATP-binding</keyword>
<dbReference type="SMART" id="SM00220">
    <property type="entry name" value="S_TKc"/>
    <property type="match status" value="1"/>
</dbReference>
<accession>A0AAR5PJN4</accession>
<feature type="domain" description="Protein kinase" evidence="5">
    <location>
        <begin position="153"/>
        <end position="417"/>
    </location>
</feature>
<dbReference type="RefSeq" id="XP_019761112.1">
    <property type="nucleotide sequence ID" value="XM_019905553.2"/>
</dbReference>
<dbReference type="Pfam" id="PF00498">
    <property type="entry name" value="FHA"/>
    <property type="match status" value="1"/>
</dbReference>
<feature type="compositionally biased region" description="Low complexity" evidence="3">
    <location>
        <begin position="457"/>
        <end position="484"/>
    </location>
</feature>
<evidence type="ECO:0000313" key="6">
    <source>
        <dbReference type="EnsemblMetazoa" id="XP_019761112.1"/>
    </source>
</evidence>
<reference evidence="7" key="1">
    <citation type="journal article" date="2013" name="Genome Biol.">
        <title>Draft genome of the mountain pine beetle, Dendroctonus ponderosae Hopkins, a major forest pest.</title>
        <authorList>
            <person name="Keeling C.I."/>
            <person name="Yuen M.M."/>
            <person name="Liao N.Y."/>
            <person name="Docking T.R."/>
            <person name="Chan S.K."/>
            <person name="Taylor G.A."/>
            <person name="Palmquist D.L."/>
            <person name="Jackman S.D."/>
            <person name="Nguyen A."/>
            <person name="Li M."/>
            <person name="Henderson H."/>
            <person name="Janes J.K."/>
            <person name="Zhao Y."/>
            <person name="Pandoh P."/>
            <person name="Moore R."/>
            <person name="Sperling F.A."/>
            <person name="Huber D.P."/>
            <person name="Birol I."/>
            <person name="Jones S.J."/>
            <person name="Bohlmann J."/>
        </authorList>
    </citation>
    <scope>NUCLEOTIDE SEQUENCE</scope>
</reference>
<sequence>MSDEEDLPKTLTPKESHEPIVNSQEPQKLPWGRILSFKKFLQNVDLVQEFTFGRAEKCTVRISSNCDPANVVFGISKIHFRIEKSQDDKLIYITDLSKNGTFVNKVKLGNGQRKILKSYDEIAVTSPEYKLYCFLEQSSQENDFLPPFLFTKYANIRLLGRGSCGEVRLVKNRDTLQNFAIKKIILSDSSLSHRINHPTKVYNEIDLLQKLKHPGVITMFDIQQHEREVYLVLEYMQGGEFTKRILSEAMTEDITKFYFLQMIVATQYLHSQGVIHRDLKPENILLRDNREETLLKITDFGLSKLTEESNATTMCGTLTYVAPEVIDHSYRKGGEYGNSADIWSLGVILYFSITRELPFKGENKHKIAKNITTGNYDFTNKRWKDVEPTLVDLIKKMLEVVPNKRIDICDIFEHGWIKNDHCVKFRVRRMLRCEGLQNPMEEHEQPLKKFKFNDHISSSSNESNTTSANVGPSSSFPSSSISCT</sequence>